<keyword evidence="4" id="KW-0472">Membrane</keyword>
<evidence type="ECO:0000256" key="5">
    <source>
        <dbReference type="ARBA" id="ARBA00023237"/>
    </source>
</evidence>
<evidence type="ECO:0000256" key="1">
    <source>
        <dbReference type="ARBA" id="ARBA00004442"/>
    </source>
</evidence>
<evidence type="ECO:0000259" key="7">
    <source>
        <dbReference type="Pfam" id="PF14322"/>
    </source>
</evidence>
<evidence type="ECO:0000259" key="6">
    <source>
        <dbReference type="Pfam" id="PF07980"/>
    </source>
</evidence>
<feature type="domain" description="SusD-like N-terminal" evidence="7">
    <location>
        <begin position="25"/>
        <end position="225"/>
    </location>
</feature>
<dbReference type="EMBL" id="FWYB01000007">
    <property type="protein sequence ID" value="SMC98182.1"/>
    <property type="molecule type" value="Genomic_DNA"/>
</dbReference>
<proteinExistence type="inferred from homology"/>
<keyword evidence="3" id="KW-0732">Signal</keyword>
<accession>A0A1W2DMA4</accession>
<feature type="domain" description="RagB/SusD" evidence="6">
    <location>
        <begin position="317"/>
        <end position="470"/>
    </location>
</feature>
<gene>
    <name evidence="8" type="ORF">SAMN04488101_107149</name>
</gene>
<protein>
    <submittedName>
        <fullName evidence="8">SusD family protein</fullName>
    </submittedName>
</protein>
<dbReference type="Proteomes" id="UP000192678">
    <property type="component" value="Unassembled WGS sequence"/>
</dbReference>
<keyword evidence="9" id="KW-1185">Reference proteome</keyword>
<dbReference type="Pfam" id="PF07980">
    <property type="entry name" value="SusD_RagB"/>
    <property type="match status" value="1"/>
</dbReference>
<reference evidence="8 9" key="1">
    <citation type="submission" date="2017-04" db="EMBL/GenBank/DDBJ databases">
        <authorList>
            <person name="Afonso C.L."/>
            <person name="Miller P.J."/>
            <person name="Scott M.A."/>
            <person name="Spackman E."/>
            <person name="Goraichik I."/>
            <person name="Dimitrov K.M."/>
            <person name="Suarez D.L."/>
            <person name="Swayne D.E."/>
        </authorList>
    </citation>
    <scope>NUCLEOTIDE SEQUENCE [LARGE SCALE GENOMIC DNA]</scope>
    <source>
        <strain evidence="8 9">DSM 19625</strain>
    </source>
</reference>
<dbReference type="InterPro" id="IPR012944">
    <property type="entry name" value="SusD_RagB_dom"/>
</dbReference>
<dbReference type="Gene3D" id="1.25.40.390">
    <property type="match status" value="1"/>
</dbReference>
<sequence length="470" mass="53053">MKTIIKIRFVFFLLFVMVCTSCKKFLEIPPPKDAIKPEQIFENNETATSAITGIYSRMAVSTSVFGGGLNSVAVINGFSADEFKSHGATYDELYKNEIQTRSTYTSSLWTEPYRYIYTSNAILEGLPLSKGVTENIKKQIEGEAKFVRAFCYFYLLNNFGDVPLNLTTDYRINEIASRSPKEKIYAQIIADLIDAEILLSSNYISIERIRPNQWAAKALLSRVYLYMEKWDLAAQKATEVINQKPMYSLIDDLDKVFLKNSTETVWQLMPTAGGNTNEGAFFILNATPATTSLSPDLISKFESGDNRRVKWVGEYSNTTGKYYYPFKCKIRTTTATTGIAEYSMVIRLAELYLIRAEARIHANEIPLGIADLNILRKRARALPTTAIPYPLPDILSTLSKADALLAVEKERKIELFSECGHRWLDLKRTNRAISVLAPLKGATWQNTDVLYPIPDAERSKNPNMGQNPGY</sequence>
<dbReference type="GO" id="GO:0009279">
    <property type="term" value="C:cell outer membrane"/>
    <property type="evidence" value="ECO:0007669"/>
    <property type="project" value="UniProtKB-SubCell"/>
</dbReference>
<dbReference type="InterPro" id="IPR011990">
    <property type="entry name" value="TPR-like_helical_dom_sf"/>
</dbReference>
<organism evidence="8 9">
    <name type="scientific">Pedobacter nyackensis</name>
    <dbReference type="NCBI Taxonomy" id="475255"/>
    <lineage>
        <taxon>Bacteria</taxon>
        <taxon>Pseudomonadati</taxon>
        <taxon>Bacteroidota</taxon>
        <taxon>Sphingobacteriia</taxon>
        <taxon>Sphingobacteriales</taxon>
        <taxon>Sphingobacteriaceae</taxon>
        <taxon>Pedobacter</taxon>
    </lineage>
</organism>
<name>A0A1W2DMA4_9SPHI</name>
<evidence type="ECO:0000256" key="4">
    <source>
        <dbReference type="ARBA" id="ARBA00023136"/>
    </source>
</evidence>
<comment type="similarity">
    <text evidence="2">Belongs to the SusD family.</text>
</comment>
<dbReference type="SUPFAM" id="SSF48452">
    <property type="entry name" value="TPR-like"/>
    <property type="match status" value="1"/>
</dbReference>
<dbReference type="CDD" id="cd08977">
    <property type="entry name" value="SusD"/>
    <property type="match status" value="1"/>
</dbReference>
<evidence type="ECO:0000256" key="3">
    <source>
        <dbReference type="ARBA" id="ARBA00022729"/>
    </source>
</evidence>
<dbReference type="Pfam" id="PF14322">
    <property type="entry name" value="SusD-like_3"/>
    <property type="match status" value="1"/>
</dbReference>
<dbReference type="AlphaFoldDB" id="A0A1W2DMA4"/>
<evidence type="ECO:0000313" key="8">
    <source>
        <dbReference type="EMBL" id="SMC98182.1"/>
    </source>
</evidence>
<dbReference type="RefSeq" id="WP_084290007.1">
    <property type="nucleotide sequence ID" value="NZ_FWYB01000007.1"/>
</dbReference>
<comment type="subcellular location">
    <subcellularLocation>
        <location evidence="1">Cell outer membrane</location>
    </subcellularLocation>
</comment>
<keyword evidence="5" id="KW-0998">Cell outer membrane</keyword>
<dbReference type="InterPro" id="IPR033985">
    <property type="entry name" value="SusD-like_N"/>
</dbReference>
<evidence type="ECO:0000256" key="2">
    <source>
        <dbReference type="ARBA" id="ARBA00006275"/>
    </source>
</evidence>
<evidence type="ECO:0000313" key="9">
    <source>
        <dbReference type="Proteomes" id="UP000192678"/>
    </source>
</evidence>
<dbReference type="OrthoDB" id="621570at2"/>
<dbReference type="STRING" id="475255.SAMN04488101_107149"/>